<dbReference type="Proteomes" id="UP000240883">
    <property type="component" value="Unassembled WGS sequence"/>
</dbReference>
<evidence type="ECO:0000313" key="3">
    <source>
        <dbReference type="Proteomes" id="UP000240883"/>
    </source>
</evidence>
<feature type="transmembrane region" description="Helical" evidence="1">
    <location>
        <begin position="80"/>
        <end position="104"/>
    </location>
</feature>
<evidence type="ECO:0000313" key="2">
    <source>
        <dbReference type="EMBL" id="PSN63501.1"/>
    </source>
</evidence>
<dbReference type="AlphaFoldDB" id="A0A2T2NDI4"/>
<proteinExistence type="predicted"/>
<accession>A0A2T2NDI4</accession>
<keyword evidence="1" id="KW-0812">Transmembrane</keyword>
<sequence>MNQFEFNLKLRKYTNHSTHFFKLSKKKLVNGCISFRDLVAQDKNKKTFPRIEVFMLAFICLVVFFAMAVIAINFPRKSTMIIVVVVSVALAVVLGGCFLVDIYLGLRECPSSRSYSRTLANSTITVILTISLMSTDTVLYPQFPAVAFFQGWGPSQANVSTSELKCSSGPRNDDAAQCSSLSLEEAIGTQSCDCGDSWPGAERLERGDNVVMWLNRSTTYYAMVPSRSTISKGAGHFLSMQLFFSYNRTNSLLRSSVMTAPGIWMVVYDPTYEIGEAIEGGEIFAAVIDANSHVVVNIGLEYYQYINKRSIYRYDVSISIRQNLDLVCDVDQEGWYPCHLTLEMQIPSFLRRTIREEKSIKEVASNAGAYLALVQFLSWIISGAAWG</sequence>
<dbReference type="EMBL" id="KZ678140">
    <property type="protein sequence ID" value="PSN63501.1"/>
    <property type="molecule type" value="Genomic_DNA"/>
</dbReference>
<reference evidence="2 3" key="1">
    <citation type="journal article" date="2018" name="Front. Microbiol.">
        <title>Genome-Wide Analysis of Corynespora cassiicola Leaf Fall Disease Putative Effectors.</title>
        <authorList>
            <person name="Lopez D."/>
            <person name="Ribeiro S."/>
            <person name="Label P."/>
            <person name="Fumanal B."/>
            <person name="Venisse J.S."/>
            <person name="Kohler A."/>
            <person name="de Oliveira R.R."/>
            <person name="Labutti K."/>
            <person name="Lipzen A."/>
            <person name="Lail K."/>
            <person name="Bauer D."/>
            <person name="Ohm R.A."/>
            <person name="Barry K.W."/>
            <person name="Spatafora J."/>
            <person name="Grigoriev I.V."/>
            <person name="Martin F.M."/>
            <person name="Pujade-Renaud V."/>
        </authorList>
    </citation>
    <scope>NUCLEOTIDE SEQUENCE [LARGE SCALE GENOMIC DNA]</scope>
    <source>
        <strain evidence="2 3">Philippines</strain>
    </source>
</reference>
<organism evidence="2 3">
    <name type="scientific">Corynespora cassiicola Philippines</name>
    <dbReference type="NCBI Taxonomy" id="1448308"/>
    <lineage>
        <taxon>Eukaryota</taxon>
        <taxon>Fungi</taxon>
        <taxon>Dikarya</taxon>
        <taxon>Ascomycota</taxon>
        <taxon>Pezizomycotina</taxon>
        <taxon>Dothideomycetes</taxon>
        <taxon>Pleosporomycetidae</taxon>
        <taxon>Pleosporales</taxon>
        <taxon>Corynesporascaceae</taxon>
        <taxon>Corynespora</taxon>
    </lineage>
</organism>
<dbReference type="OrthoDB" id="5377194at2759"/>
<protein>
    <submittedName>
        <fullName evidence="2">Uncharacterized protein</fullName>
    </submittedName>
</protein>
<keyword evidence="1" id="KW-1133">Transmembrane helix</keyword>
<evidence type="ECO:0000256" key="1">
    <source>
        <dbReference type="SAM" id="Phobius"/>
    </source>
</evidence>
<keyword evidence="3" id="KW-1185">Reference proteome</keyword>
<keyword evidence="1" id="KW-0472">Membrane</keyword>
<name>A0A2T2NDI4_CORCC</name>
<feature type="transmembrane region" description="Helical" evidence="1">
    <location>
        <begin position="53"/>
        <end position="74"/>
    </location>
</feature>
<gene>
    <name evidence="2" type="ORF">BS50DRAFT_612664</name>
</gene>